<keyword evidence="8" id="KW-1185">Reference proteome</keyword>
<feature type="transmembrane region" description="Helical" evidence="5">
    <location>
        <begin position="38"/>
        <end position="58"/>
    </location>
</feature>
<reference evidence="7 8" key="1">
    <citation type="submission" date="2016-10" db="EMBL/GenBank/DDBJ databases">
        <authorList>
            <person name="Varghese N."/>
            <person name="Submissions S."/>
        </authorList>
    </citation>
    <scope>NUCLEOTIDE SEQUENCE [LARGE SCALE GENOMIC DNA]</scope>
    <source>
        <strain evidence="7 8">DSM 16392</strain>
    </source>
</reference>
<feature type="domain" description="EamA" evidence="6">
    <location>
        <begin position="11"/>
        <end position="143"/>
    </location>
</feature>
<feature type="transmembrane region" description="Helical" evidence="5">
    <location>
        <begin position="129"/>
        <end position="149"/>
    </location>
</feature>
<dbReference type="PANTHER" id="PTHR32322">
    <property type="entry name" value="INNER MEMBRANE TRANSPORTER"/>
    <property type="match status" value="1"/>
</dbReference>
<name>A0A1I4AND4_9HYPH</name>
<feature type="transmembrane region" description="Helical" evidence="5">
    <location>
        <begin position="155"/>
        <end position="176"/>
    </location>
</feature>
<dbReference type="Gene3D" id="1.10.3730.20">
    <property type="match status" value="1"/>
</dbReference>
<dbReference type="InterPro" id="IPR000620">
    <property type="entry name" value="EamA_dom"/>
</dbReference>
<protein>
    <submittedName>
        <fullName evidence="7">Uncharacterized membrane protein</fullName>
    </submittedName>
</protein>
<keyword evidence="3 5" id="KW-1133">Transmembrane helix</keyword>
<sequence length="306" mass="32736">MNAQKLDWLGWSILLLLGTLWGGAFFFAKVAVAEFNPITLVFLRVAIAALAMWCFLLISKQSIPLSAKWIGSFLLLGFLNNIVPFSLIFWGQQYIASGLASVLNAFTPIFTMIVMQVLSNEEKLTATKLVAAVIGVVGVAIMVGSDALSGASNQVWPQLAVLGAALSYAFAAFIIMRLKKLPPAALATGQLSASTILLIPALIYTAPTQQLMEASASTWASVLILALACTAFAYILYFQLFKLAGATNAASVTLVIPVSAIILGAIFLNERLEANHWIGMAAIFIALLLIDGRLTSIWIGKKQVIA</sequence>
<feature type="transmembrane region" description="Helical" evidence="5">
    <location>
        <begin position="12"/>
        <end position="32"/>
    </location>
</feature>
<evidence type="ECO:0000256" key="5">
    <source>
        <dbReference type="SAM" id="Phobius"/>
    </source>
</evidence>
<dbReference type="InterPro" id="IPR037185">
    <property type="entry name" value="EmrE-like"/>
</dbReference>
<dbReference type="RefSeq" id="WP_093520164.1">
    <property type="nucleotide sequence ID" value="NZ_FOSK01000006.1"/>
</dbReference>
<evidence type="ECO:0000259" key="6">
    <source>
        <dbReference type="Pfam" id="PF00892"/>
    </source>
</evidence>
<feature type="transmembrane region" description="Helical" evidence="5">
    <location>
        <begin position="274"/>
        <end position="292"/>
    </location>
</feature>
<feature type="transmembrane region" description="Helical" evidence="5">
    <location>
        <begin position="216"/>
        <end position="237"/>
    </location>
</feature>
<evidence type="ECO:0000256" key="3">
    <source>
        <dbReference type="ARBA" id="ARBA00022989"/>
    </source>
</evidence>
<organism evidence="7 8">
    <name type="scientific">Pseudovibrio ascidiaceicola</name>
    <dbReference type="NCBI Taxonomy" id="285279"/>
    <lineage>
        <taxon>Bacteria</taxon>
        <taxon>Pseudomonadati</taxon>
        <taxon>Pseudomonadota</taxon>
        <taxon>Alphaproteobacteria</taxon>
        <taxon>Hyphomicrobiales</taxon>
        <taxon>Stappiaceae</taxon>
        <taxon>Pseudovibrio</taxon>
    </lineage>
</organism>
<evidence type="ECO:0000256" key="2">
    <source>
        <dbReference type="ARBA" id="ARBA00022692"/>
    </source>
</evidence>
<evidence type="ECO:0000313" key="8">
    <source>
        <dbReference type="Proteomes" id="UP000199598"/>
    </source>
</evidence>
<feature type="transmembrane region" description="Helical" evidence="5">
    <location>
        <begin position="70"/>
        <end position="89"/>
    </location>
</feature>
<evidence type="ECO:0000256" key="4">
    <source>
        <dbReference type="ARBA" id="ARBA00023136"/>
    </source>
</evidence>
<comment type="subcellular location">
    <subcellularLocation>
        <location evidence="1">Membrane</location>
        <topology evidence="1">Multi-pass membrane protein</topology>
    </subcellularLocation>
</comment>
<feature type="transmembrane region" description="Helical" evidence="5">
    <location>
        <begin position="249"/>
        <end position="268"/>
    </location>
</feature>
<feature type="transmembrane region" description="Helical" evidence="5">
    <location>
        <begin position="95"/>
        <end position="117"/>
    </location>
</feature>
<evidence type="ECO:0000256" key="1">
    <source>
        <dbReference type="ARBA" id="ARBA00004141"/>
    </source>
</evidence>
<dbReference type="PANTHER" id="PTHR32322:SF9">
    <property type="entry name" value="AMINO-ACID METABOLITE EFFLUX PUMP-RELATED"/>
    <property type="match status" value="1"/>
</dbReference>
<evidence type="ECO:0000313" key="7">
    <source>
        <dbReference type="EMBL" id="SFK57437.1"/>
    </source>
</evidence>
<dbReference type="EMBL" id="FOSK01000006">
    <property type="protein sequence ID" value="SFK57437.1"/>
    <property type="molecule type" value="Genomic_DNA"/>
</dbReference>
<gene>
    <name evidence="7" type="ORF">SAMN04488518_106290</name>
</gene>
<keyword evidence="2 5" id="KW-0812">Transmembrane</keyword>
<dbReference type="Pfam" id="PF00892">
    <property type="entry name" value="EamA"/>
    <property type="match status" value="2"/>
</dbReference>
<dbReference type="InterPro" id="IPR050638">
    <property type="entry name" value="AA-Vitamin_Transporters"/>
</dbReference>
<proteinExistence type="predicted"/>
<feature type="domain" description="EamA" evidence="6">
    <location>
        <begin position="158"/>
        <end position="290"/>
    </location>
</feature>
<dbReference type="SUPFAM" id="SSF103481">
    <property type="entry name" value="Multidrug resistance efflux transporter EmrE"/>
    <property type="match status" value="2"/>
</dbReference>
<keyword evidence="4 5" id="KW-0472">Membrane</keyword>
<accession>A0A1I4AND4</accession>
<comment type="caution">
    <text evidence="7">The sequence shown here is derived from an EMBL/GenBank/DDBJ whole genome shotgun (WGS) entry which is preliminary data.</text>
</comment>
<dbReference type="Proteomes" id="UP000199598">
    <property type="component" value="Unassembled WGS sequence"/>
</dbReference>
<feature type="transmembrane region" description="Helical" evidence="5">
    <location>
        <begin position="183"/>
        <end position="204"/>
    </location>
</feature>